<feature type="transmembrane region" description="Helical" evidence="6">
    <location>
        <begin position="1760"/>
        <end position="1781"/>
    </location>
</feature>
<evidence type="ECO:0000256" key="1">
    <source>
        <dbReference type="ARBA" id="ARBA00004141"/>
    </source>
</evidence>
<feature type="transmembrane region" description="Helical" evidence="6">
    <location>
        <begin position="1600"/>
        <end position="1622"/>
    </location>
</feature>
<evidence type="ECO:0000256" key="2">
    <source>
        <dbReference type="ARBA" id="ARBA00022692"/>
    </source>
</evidence>
<keyword evidence="3 6" id="KW-1133">Transmembrane helix</keyword>
<evidence type="ECO:0000259" key="7">
    <source>
        <dbReference type="Pfam" id="PF04547"/>
    </source>
</evidence>
<feature type="transmembrane region" description="Helical" evidence="6">
    <location>
        <begin position="1553"/>
        <end position="1580"/>
    </location>
</feature>
<dbReference type="PANTHER" id="PTHR12308">
    <property type="entry name" value="ANOCTAMIN"/>
    <property type="match status" value="1"/>
</dbReference>
<feature type="transmembrane region" description="Helical" evidence="6">
    <location>
        <begin position="866"/>
        <end position="885"/>
    </location>
</feature>
<dbReference type="EMBL" id="VJMJ01000085">
    <property type="protein sequence ID" value="KAF0737039.1"/>
    <property type="molecule type" value="Genomic_DNA"/>
</dbReference>
<accession>A0A6G0XAM2</accession>
<proteinExistence type="predicted"/>
<sequence>MSEPLNNDESAQPTSPLLSPQNNAETEVEAHEVPVEETVLNDLVNHVIGMIPANGNQLEHDVPSDDELPQNGKGEKLNGDEPHEEEESVKLIAEDDEGNHADESTPLMLDAEHPTNGTVSNGEVVISSVENNHTPAASTEIHADMAPLARAHSEVDIVPKESRFKMSKFATMPSMQKSMTFRLNPRPKSSSHATRGELQRFLSTPLHEDADYGSTTNGHNHTPEKTTSQKQRSRKQNRRLNRDRGMDNTKWDYVLVFPNPEYEKEKKEKQDRYPFIPTMNDMLTKLRQAGLDTQLSKSTNLDINVPKEKYIPPFVYCKLSAPIERLKEEAARVHMSIGLVENKLERMAKQGEVRFHIENPEDRTAEIRRQGHEPLPPEKITRVTRRPYKKIQFEAGREFDVFDMFDIQELENMDLEDPRSPSSKKKAAESPLSAVFQLFKRFRYRPYKHIHMTYTPQENVQNLYGTPLFPSIKRIRLIESIVRSVSGAGLDLDMLVQYGAIAAYYPVHDDEYCQDIRSTWSTSLWLTHQPIESTRDYLGGQAALFLAYVAHITRWLVFPSIFSVVLWFSSEQRYLVWVFGVLMVVWATMFLKMWKRKLAVLGMKWGLTDYHAQDHDRPEYDESINRHMPSEQFGSMLFFRRVFSFLVMVTFLNAVLATKASLFYFRWLSKTAPERFEFNVPMMQNKTISLQYGGDLHLVAIVNVLTICFWTAVFARVNSFLTSVEVHHTETSAQQAYIFKGVLFEFLNNFAGIFYIAFVKPHVEGIDGDFAGPDIEAVEELGDYMLYIYGFQLGFHVIIHVILPWVQHLCCLAQISRRPRLHTGMSIDEKSLRDIESAPIVQPKPLPVEVQFGLQEYGWNGLFQDYIAMVMQFGYATFFVVSCPYLPLMAFFYNLISIRAHSISLVTIYRRLTPRSAQHIRLWTAFLEFFCVIAIITNAWSVVAKAHLAQRLLDHLRPYGLDDDDEFYVVARSVCITGLVIGLYAFGKILGIFINDTPTRVQVQLERQEYYISKVLHLGYQWDKTMHSILFSKSQEELENEEGYGWDFAIVFPNPEVRRPPRLHPLTGKVEEVVSMRDMILKLHKAGLQVQFFESTAKVSSFIPSMVLCKIRANEKRLETEAHRVKMPVALNPAELEFQSKQGVVMAVWQRVRKHVQAIETEMNSNSLESLLLEIRSVTSEKADDEPLTAPTSAVTWDQLLAELYCVLNDMIKADSDIKDKFIELDIPNRHSSMVKLSTLSEELILKLIPQDDETETLEKQLLDAPRLLEEVSAGLEQASKDIGVQISLLPILLPALARRKKEVGPMLPEHILQKTMEDLSSWYTKLLPLMTKMGHLLALTLPLPDLKTIETLLEKRDLAGLELMGEPNIWLRTELQLIHLMIKDTSLELPQLRHQDIVVDKSLSIPQIVQMYIDAVIANPMIDVSPFFLQNPDPKFKGLANKYRYGPYDNLYMTYQDKRDLQHWFKKTESLHGPMQLFNSTERLSLIESIITDSEDGAGLHLDKLLLSGAIKGYFPLHDDHMKADLWRKWKWSIHQPIEEIRSYFGVKIGLYFAYLGHYTTWLFLSALVGLSVFVIQLLRNKYFPPDIAENLNLSFVKVLVIPIYGVFIVIWATLFLKYWIRKQWVFCLRWGMSDFHEEEQVRPQYQGELMRDPATGSRMRYFSDKQRRWRLLFSWFILVILIGIVLVFVAFIFYLRFHFKGNHFFDFPYFGLKNIGTQCASMANVAQIFMMSQVYNYVCHSLNNFENHRTDSDYENHFVAKAIVFQFVNNFAGLFYVAFFKKIFENKCDDNDCMNELNISLTYVYASQLVVGNCQEVIMPLFWAQVEYFRHEWVKKSGDQEIVSAVETQFFMPEYGWIGTFYDYLEMIIQFGYSTFFVLACPLAPVFSFCNNIFEIRIDGSKISKFCRRPRPSGASTIGHWIKVLDVFVIITIVTNSWIITNTSEFGKLLLSFWPKFDEYFSTMGLFFTMIALLLGAKAVINFIPDMPRHVRAQLKRQKFVVSKILSTHDVSRSEEN</sequence>
<feature type="transmembrane region" description="Helical" evidence="6">
    <location>
        <begin position="574"/>
        <end position="594"/>
    </location>
</feature>
<dbReference type="InterPro" id="IPR049452">
    <property type="entry name" value="Anoctamin_TM"/>
</dbReference>
<dbReference type="Pfam" id="PF04547">
    <property type="entry name" value="Anoctamin"/>
    <property type="match status" value="2"/>
</dbReference>
<feature type="region of interest" description="Disordered" evidence="5">
    <location>
        <begin position="208"/>
        <end position="245"/>
    </location>
</feature>
<name>A0A6G0XAM2_9STRA</name>
<comment type="caution">
    <text evidence="8">The sequence shown here is derived from an EMBL/GenBank/DDBJ whole genome shotgun (WGS) entry which is preliminary data.</text>
</comment>
<feature type="transmembrane region" description="Helical" evidence="6">
    <location>
        <begin position="737"/>
        <end position="758"/>
    </location>
</feature>
<feature type="transmembrane region" description="Helical" evidence="6">
    <location>
        <begin position="642"/>
        <end position="665"/>
    </location>
</feature>
<evidence type="ECO:0000313" key="8">
    <source>
        <dbReference type="EMBL" id="KAF0737039.1"/>
    </source>
</evidence>
<evidence type="ECO:0000256" key="5">
    <source>
        <dbReference type="SAM" id="MobiDB-lite"/>
    </source>
</evidence>
<keyword evidence="2 6" id="KW-0812">Transmembrane</keyword>
<feature type="transmembrane region" description="Helical" evidence="6">
    <location>
        <begin position="922"/>
        <end position="943"/>
    </location>
</feature>
<feature type="transmembrane region" description="Helical" evidence="6">
    <location>
        <begin position="696"/>
        <end position="717"/>
    </location>
</feature>
<feature type="transmembrane region" description="Helical" evidence="6">
    <location>
        <begin position="1873"/>
        <end position="1896"/>
    </location>
</feature>
<evidence type="ECO:0000256" key="4">
    <source>
        <dbReference type="ARBA" id="ARBA00023136"/>
    </source>
</evidence>
<feature type="transmembrane region" description="Helical" evidence="6">
    <location>
        <begin position="545"/>
        <end position="568"/>
    </location>
</feature>
<keyword evidence="4 6" id="KW-0472">Membrane</keyword>
<reference evidence="8 9" key="1">
    <citation type="submission" date="2019-07" db="EMBL/GenBank/DDBJ databases">
        <title>Genomics analysis of Aphanomyces spp. identifies a new class of oomycete effector associated with host adaptation.</title>
        <authorList>
            <person name="Gaulin E."/>
        </authorList>
    </citation>
    <scope>NUCLEOTIDE SEQUENCE [LARGE SCALE GENOMIC DNA]</scope>
    <source>
        <strain evidence="8 9">ATCC 201684</strain>
    </source>
</reference>
<feature type="transmembrane region" description="Helical" evidence="6">
    <location>
        <begin position="967"/>
        <end position="986"/>
    </location>
</feature>
<feature type="compositionally biased region" description="Polar residues" evidence="5">
    <location>
        <begin position="1"/>
        <end position="25"/>
    </location>
</feature>
<comment type="subcellular location">
    <subcellularLocation>
        <location evidence="1">Membrane</location>
        <topology evidence="1">Multi-pass membrane protein</topology>
    </subcellularLocation>
</comment>
<feature type="domain" description="Anoctamin transmembrane" evidence="7">
    <location>
        <begin position="1542"/>
        <end position="2000"/>
    </location>
</feature>
<protein>
    <recommendedName>
        <fullName evidence="7">Anoctamin transmembrane domain-containing protein</fullName>
    </recommendedName>
</protein>
<dbReference type="Proteomes" id="UP000481153">
    <property type="component" value="Unassembled WGS sequence"/>
</dbReference>
<dbReference type="VEuPathDB" id="FungiDB:AeMF1_001888"/>
<keyword evidence="9" id="KW-1185">Reference proteome</keyword>
<feature type="transmembrane region" description="Helical" evidence="6">
    <location>
        <begin position="1962"/>
        <end position="1986"/>
    </location>
</feature>
<feature type="region of interest" description="Disordered" evidence="5">
    <location>
        <begin position="1"/>
        <end position="36"/>
    </location>
</feature>
<evidence type="ECO:0000313" key="9">
    <source>
        <dbReference type="Proteomes" id="UP000481153"/>
    </source>
</evidence>
<feature type="transmembrane region" description="Helical" evidence="6">
    <location>
        <begin position="1917"/>
        <end position="1942"/>
    </location>
</feature>
<feature type="transmembrane region" description="Helical" evidence="6">
    <location>
        <begin position="1671"/>
        <end position="1697"/>
    </location>
</feature>
<dbReference type="InterPro" id="IPR007632">
    <property type="entry name" value="Anoctamin"/>
</dbReference>
<feature type="region of interest" description="Disordered" evidence="5">
    <location>
        <begin position="54"/>
        <end position="88"/>
    </location>
</feature>
<feature type="domain" description="Anoctamin transmembrane" evidence="7">
    <location>
        <begin position="535"/>
        <end position="1008"/>
    </location>
</feature>
<dbReference type="GO" id="GO:0016020">
    <property type="term" value="C:membrane"/>
    <property type="evidence" value="ECO:0007669"/>
    <property type="project" value="UniProtKB-SubCell"/>
</dbReference>
<gene>
    <name evidence="8" type="ORF">Ae201684_006849</name>
</gene>
<evidence type="ECO:0000256" key="6">
    <source>
        <dbReference type="SAM" id="Phobius"/>
    </source>
</evidence>
<organism evidence="8 9">
    <name type="scientific">Aphanomyces euteiches</name>
    <dbReference type="NCBI Taxonomy" id="100861"/>
    <lineage>
        <taxon>Eukaryota</taxon>
        <taxon>Sar</taxon>
        <taxon>Stramenopiles</taxon>
        <taxon>Oomycota</taxon>
        <taxon>Saprolegniomycetes</taxon>
        <taxon>Saprolegniales</taxon>
        <taxon>Verrucalvaceae</taxon>
        <taxon>Aphanomyces</taxon>
    </lineage>
</organism>
<dbReference type="GO" id="GO:0005254">
    <property type="term" value="F:chloride channel activity"/>
    <property type="evidence" value="ECO:0007669"/>
    <property type="project" value="TreeGrafter"/>
</dbReference>
<evidence type="ECO:0000256" key="3">
    <source>
        <dbReference type="ARBA" id="ARBA00022989"/>
    </source>
</evidence>
<feature type="transmembrane region" description="Helical" evidence="6">
    <location>
        <begin position="793"/>
        <end position="815"/>
    </location>
</feature>
<dbReference type="PANTHER" id="PTHR12308:SF73">
    <property type="entry name" value="ANOCTAMIN"/>
    <property type="match status" value="1"/>
</dbReference>